<proteinExistence type="predicted"/>
<gene>
    <name evidence="2" type="ORF">RE6C_03293</name>
</gene>
<dbReference type="EMBL" id="ANMO01000147">
    <property type="protein sequence ID" value="EMB15946.1"/>
    <property type="molecule type" value="Genomic_DNA"/>
</dbReference>
<name>M2A630_9BACT</name>
<comment type="caution">
    <text evidence="2">The sequence shown here is derived from an EMBL/GenBank/DDBJ whole genome shotgun (WGS) entry which is preliminary data.</text>
</comment>
<protein>
    <submittedName>
        <fullName evidence="2">Uncharacterized protein</fullName>
    </submittedName>
</protein>
<feature type="compositionally biased region" description="Basic and acidic residues" evidence="1">
    <location>
        <begin position="37"/>
        <end position="47"/>
    </location>
</feature>
<dbReference type="AlphaFoldDB" id="M2A630"/>
<accession>M2A630</accession>
<organism evidence="2 3">
    <name type="scientific">Rhodopirellula europaea 6C</name>
    <dbReference type="NCBI Taxonomy" id="1263867"/>
    <lineage>
        <taxon>Bacteria</taxon>
        <taxon>Pseudomonadati</taxon>
        <taxon>Planctomycetota</taxon>
        <taxon>Planctomycetia</taxon>
        <taxon>Pirellulales</taxon>
        <taxon>Pirellulaceae</taxon>
        <taxon>Rhodopirellula</taxon>
    </lineage>
</organism>
<reference evidence="2" key="1">
    <citation type="submission" date="2012-11" db="EMBL/GenBank/DDBJ databases">
        <title>Permanent draft genomes of Rhodopirellula europaea strain SH398 and 6C.</title>
        <authorList>
            <person name="Richter M."/>
            <person name="Richter-Heitmann T."/>
            <person name="Frank C."/>
            <person name="Harder J."/>
            <person name="Glockner F.O."/>
        </authorList>
    </citation>
    <scope>NUCLEOTIDE SEQUENCE</scope>
    <source>
        <strain evidence="2">6C</strain>
    </source>
</reference>
<evidence type="ECO:0000313" key="2">
    <source>
        <dbReference type="EMBL" id="EMB15946.1"/>
    </source>
</evidence>
<dbReference type="PATRIC" id="fig|1263867.3.peg.3513"/>
<keyword evidence="3" id="KW-1185">Reference proteome</keyword>
<reference evidence="2" key="2">
    <citation type="journal article" date="2013" name="Mar. Genomics">
        <title>Expression of sulfatases in Rhodopirellula baltica and the diversity of sulfatases in the genus Rhodopirellula.</title>
        <authorList>
            <person name="Wegner C.E."/>
            <person name="Richter-Heitmann T."/>
            <person name="Klindworth A."/>
            <person name="Klockow C."/>
            <person name="Richter M."/>
            <person name="Achstetter T."/>
            <person name="Glockner F.O."/>
            <person name="Harder J."/>
        </authorList>
    </citation>
    <scope>NUCLEOTIDE SEQUENCE [LARGE SCALE GENOMIC DNA]</scope>
    <source>
        <strain evidence="2">6C</strain>
    </source>
</reference>
<feature type="region of interest" description="Disordered" evidence="1">
    <location>
        <begin position="22"/>
        <end position="47"/>
    </location>
</feature>
<dbReference type="Proteomes" id="UP000011529">
    <property type="component" value="Unassembled WGS sequence"/>
</dbReference>
<evidence type="ECO:0000313" key="3">
    <source>
        <dbReference type="Proteomes" id="UP000011529"/>
    </source>
</evidence>
<evidence type="ECO:0000256" key="1">
    <source>
        <dbReference type="SAM" id="MobiDB-lite"/>
    </source>
</evidence>
<sequence>MCRSILHFKVFTISWRIDRCQSEKSAEHRRQKIHVGSSDEKSTSLTA</sequence>